<feature type="compositionally biased region" description="Basic and acidic residues" evidence="3">
    <location>
        <begin position="127"/>
        <end position="149"/>
    </location>
</feature>
<gene>
    <name evidence="4" type="ORF">KVT40_003783</name>
</gene>
<sequence>MSTSTTVQNESIVPAPQLGVGRDVHTTINYYKDPGDGTEHAPSLAGKRSTFNQPQIEFPTVIHDISHTRADFTLDRHGFQLLDHRTTMTSFMDDEMIKKVYYPEIEDLLFQLTRASRVHIFDHTIRRPKPEAQDPDDERRPVKRAHIDQSGRGTVNQIRRHMGAEAERLLRCRYQVINVWRPINTIYRDQLAVCNSHSVPEKDILPVKLIYPDWIGEPCTIRPNPKHEWYYKFAQTPEEVMMIKCYDSKADGRARRVPHAAFNDPEMADRAPRQSIEVRALVFHEDDHDDIELIEGVH</sequence>
<evidence type="ECO:0000313" key="4">
    <source>
        <dbReference type="EMBL" id="KAG8627910.1"/>
    </source>
</evidence>
<comment type="similarity">
    <text evidence="2">Belongs to the asaB hydroxylase/desaturase family.</text>
</comment>
<feature type="region of interest" description="Disordered" evidence="3">
    <location>
        <begin position="127"/>
        <end position="154"/>
    </location>
</feature>
<proteinExistence type="inferred from homology"/>
<accession>A0A8K0L5M3</accession>
<evidence type="ECO:0000256" key="2">
    <source>
        <dbReference type="ARBA" id="ARBA00023604"/>
    </source>
</evidence>
<comment type="caution">
    <text evidence="4">The sequence shown here is derived from an EMBL/GenBank/DDBJ whole genome shotgun (WGS) entry which is preliminary data.</text>
</comment>
<dbReference type="InterPro" id="IPR044053">
    <property type="entry name" value="AsaB-like"/>
</dbReference>
<evidence type="ECO:0000256" key="3">
    <source>
        <dbReference type="SAM" id="MobiDB-lite"/>
    </source>
</evidence>
<keyword evidence="1" id="KW-0560">Oxidoreductase</keyword>
<evidence type="ECO:0000313" key="5">
    <source>
        <dbReference type="Proteomes" id="UP000809789"/>
    </source>
</evidence>
<dbReference type="OrthoDB" id="412788at2759"/>
<dbReference type="PANTHER" id="PTHR34598">
    <property type="entry name" value="BLL6449 PROTEIN"/>
    <property type="match status" value="1"/>
</dbReference>
<dbReference type="AlphaFoldDB" id="A0A8K0L5M3"/>
<protein>
    <recommendedName>
        <fullName evidence="6">Methyltransferase</fullName>
    </recommendedName>
</protein>
<reference evidence="4" key="1">
    <citation type="submission" date="2021-07" db="EMBL/GenBank/DDBJ databases">
        <title>Elsinoe batatas strain:CRI-CJ2 Genome sequencing and assembly.</title>
        <authorList>
            <person name="Huang L."/>
        </authorList>
    </citation>
    <scope>NUCLEOTIDE SEQUENCE</scope>
    <source>
        <strain evidence="4">CRI-CJ2</strain>
    </source>
</reference>
<dbReference type="PANTHER" id="PTHR34598:SF3">
    <property type="entry name" value="OXIDOREDUCTASE AN1597"/>
    <property type="match status" value="1"/>
</dbReference>
<dbReference type="EMBL" id="JAESVG020000004">
    <property type="protein sequence ID" value="KAG8627910.1"/>
    <property type="molecule type" value="Genomic_DNA"/>
</dbReference>
<name>A0A8K0L5M3_9PEZI</name>
<organism evidence="4 5">
    <name type="scientific">Elsinoe batatas</name>
    <dbReference type="NCBI Taxonomy" id="2601811"/>
    <lineage>
        <taxon>Eukaryota</taxon>
        <taxon>Fungi</taxon>
        <taxon>Dikarya</taxon>
        <taxon>Ascomycota</taxon>
        <taxon>Pezizomycotina</taxon>
        <taxon>Dothideomycetes</taxon>
        <taxon>Dothideomycetidae</taxon>
        <taxon>Myriangiales</taxon>
        <taxon>Elsinoaceae</taxon>
        <taxon>Elsinoe</taxon>
    </lineage>
</organism>
<dbReference type="Proteomes" id="UP000809789">
    <property type="component" value="Unassembled WGS sequence"/>
</dbReference>
<evidence type="ECO:0008006" key="6">
    <source>
        <dbReference type="Google" id="ProtNLM"/>
    </source>
</evidence>
<keyword evidence="5" id="KW-1185">Reference proteome</keyword>
<evidence type="ECO:0000256" key="1">
    <source>
        <dbReference type="ARBA" id="ARBA00023002"/>
    </source>
</evidence>
<dbReference type="NCBIfam" id="NF041278">
    <property type="entry name" value="CmcJ_NvfI_EfuI"/>
    <property type="match status" value="1"/>
</dbReference>
<dbReference type="GO" id="GO:0016491">
    <property type="term" value="F:oxidoreductase activity"/>
    <property type="evidence" value="ECO:0007669"/>
    <property type="project" value="UniProtKB-KW"/>
</dbReference>